<accession>A0A1M5N8I9</accession>
<gene>
    <name evidence="1" type="ORF">SAMN05444320_11515</name>
</gene>
<dbReference type="Proteomes" id="UP000184501">
    <property type="component" value="Unassembled WGS sequence"/>
</dbReference>
<sequence length="127" mass="13178">MRVLVTEADFGDGDEVVRRLRALGCRVSTCHGATGFCRALGPGGRCPLDLTGEPVDLVVDVRGRDEELTTREYGAVCAVRARRPLVVVGAAPDVPVRPPAAVRSWAAVASLPQLLAACARGGSGLAS</sequence>
<dbReference type="EMBL" id="FQVN01000015">
    <property type="protein sequence ID" value="SHG85323.1"/>
    <property type="molecule type" value="Genomic_DNA"/>
</dbReference>
<dbReference type="STRING" id="2017.SAMN05444320_11515"/>
<protein>
    <recommendedName>
        <fullName evidence="3">Response regulatory domain-containing protein</fullName>
    </recommendedName>
</protein>
<evidence type="ECO:0000313" key="2">
    <source>
        <dbReference type="Proteomes" id="UP000184501"/>
    </source>
</evidence>
<name>A0A1M5N8I9_STRHI</name>
<evidence type="ECO:0000313" key="1">
    <source>
        <dbReference type="EMBL" id="SHG85323.1"/>
    </source>
</evidence>
<proteinExistence type="predicted"/>
<keyword evidence="2" id="KW-1185">Reference proteome</keyword>
<reference evidence="1 2" key="1">
    <citation type="submission" date="2016-11" db="EMBL/GenBank/DDBJ databases">
        <authorList>
            <person name="Jaros S."/>
            <person name="Januszkiewicz K."/>
            <person name="Wedrychowicz H."/>
        </authorList>
    </citation>
    <scope>NUCLEOTIDE SEQUENCE [LARGE SCALE GENOMIC DNA]</scope>
    <source>
        <strain evidence="1 2">DSM 44523</strain>
    </source>
</reference>
<evidence type="ECO:0008006" key="3">
    <source>
        <dbReference type="Google" id="ProtNLM"/>
    </source>
</evidence>
<dbReference type="AlphaFoldDB" id="A0A1M5N8I9"/>
<organism evidence="1 2">
    <name type="scientific">Streptoalloteichus hindustanus</name>
    <dbReference type="NCBI Taxonomy" id="2017"/>
    <lineage>
        <taxon>Bacteria</taxon>
        <taxon>Bacillati</taxon>
        <taxon>Actinomycetota</taxon>
        <taxon>Actinomycetes</taxon>
        <taxon>Pseudonocardiales</taxon>
        <taxon>Pseudonocardiaceae</taxon>
        <taxon>Streptoalloteichus</taxon>
    </lineage>
</organism>
<dbReference type="RefSeq" id="WP_073489547.1">
    <property type="nucleotide sequence ID" value="NZ_FQVN01000015.1"/>
</dbReference>